<dbReference type="InterPro" id="IPR002347">
    <property type="entry name" value="SDR_fam"/>
</dbReference>
<gene>
    <name evidence="3" type="ORF">FGO68_gene4159</name>
</gene>
<dbReference type="InterPro" id="IPR036291">
    <property type="entry name" value="NAD(P)-bd_dom_sf"/>
</dbReference>
<dbReference type="OrthoDB" id="418498at2759"/>
<dbReference type="Proteomes" id="UP000785679">
    <property type="component" value="Unassembled WGS sequence"/>
</dbReference>
<dbReference type="Pfam" id="PF00106">
    <property type="entry name" value="adh_short"/>
    <property type="match status" value="1"/>
</dbReference>
<evidence type="ECO:0000313" key="4">
    <source>
        <dbReference type="Proteomes" id="UP000785679"/>
    </source>
</evidence>
<dbReference type="GO" id="GO:0030497">
    <property type="term" value="P:fatty acid elongation"/>
    <property type="evidence" value="ECO:0007669"/>
    <property type="project" value="TreeGrafter"/>
</dbReference>
<evidence type="ECO:0000256" key="1">
    <source>
        <dbReference type="ARBA" id="ARBA00022857"/>
    </source>
</evidence>
<protein>
    <submittedName>
        <fullName evidence="3">Uncharacterized protein</fullName>
    </submittedName>
</protein>
<dbReference type="PANTHER" id="PTHR43086:SF2">
    <property type="entry name" value="HYDROXYSTEROID DEHYDROGENASE-LIKE PROTEIN 1"/>
    <property type="match status" value="1"/>
</dbReference>
<dbReference type="GO" id="GO:0016491">
    <property type="term" value="F:oxidoreductase activity"/>
    <property type="evidence" value="ECO:0007669"/>
    <property type="project" value="UniProtKB-KW"/>
</dbReference>
<keyword evidence="4" id="KW-1185">Reference proteome</keyword>
<reference evidence="3" key="1">
    <citation type="submission" date="2019-06" db="EMBL/GenBank/DDBJ databases">
        <authorList>
            <person name="Zheng W."/>
        </authorList>
    </citation>
    <scope>NUCLEOTIDE SEQUENCE</scope>
    <source>
        <strain evidence="3">QDHG01</strain>
    </source>
</reference>
<dbReference type="PANTHER" id="PTHR43086">
    <property type="entry name" value="VERY-LONG-CHAIN 3-OXOOACYL-COA REDUCTASE"/>
    <property type="match status" value="1"/>
</dbReference>
<name>A0A8J8NK41_HALGN</name>
<evidence type="ECO:0000313" key="3">
    <source>
        <dbReference type="EMBL" id="TNV76711.1"/>
    </source>
</evidence>
<dbReference type="GO" id="GO:0005783">
    <property type="term" value="C:endoplasmic reticulum"/>
    <property type="evidence" value="ECO:0007669"/>
    <property type="project" value="TreeGrafter"/>
</dbReference>
<keyword evidence="1" id="KW-0521">NADP</keyword>
<comment type="caution">
    <text evidence="3">The sequence shown here is derived from an EMBL/GenBank/DDBJ whole genome shotgun (WGS) entry which is preliminary data.</text>
</comment>
<organism evidence="3 4">
    <name type="scientific">Halteria grandinella</name>
    <dbReference type="NCBI Taxonomy" id="5974"/>
    <lineage>
        <taxon>Eukaryota</taxon>
        <taxon>Sar</taxon>
        <taxon>Alveolata</taxon>
        <taxon>Ciliophora</taxon>
        <taxon>Intramacronucleata</taxon>
        <taxon>Spirotrichea</taxon>
        <taxon>Stichotrichia</taxon>
        <taxon>Sporadotrichida</taxon>
        <taxon>Halteriidae</taxon>
        <taxon>Halteria</taxon>
    </lineage>
</organism>
<proteinExistence type="predicted"/>
<dbReference type="SUPFAM" id="SSF51735">
    <property type="entry name" value="NAD(P)-binding Rossmann-fold domains"/>
    <property type="match status" value="1"/>
</dbReference>
<dbReference type="AlphaFoldDB" id="A0A8J8NK41"/>
<evidence type="ECO:0000256" key="2">
    <source>
        <dbReference type="ARBA" id="ARBA00023002"/>
    </source>
</evidence>
<sequence>MASKYLNALVYSVGLYTLANPFISYAKSHRTLTQEDTAISNGERLRLLYGNDPRATVLITGSSDGVGKLMALQLAKYGFNLMLVSRSGEKLEGVKRQCMELNPQGRVSTVAMDFASVDPTKEMKEIFSMFDKSSEGEKPQLRMLINNVGVMDGKKILENTPEELESLLRVNIFTQVFMTKYARSVMPSNKHNAFIHLSSFLSELPFPFFGTYAGTKVFNKVYGKLTYEAQNTNRPDTLIVKPAGIVTNMTKDHMRSSSYVPPEKVVYAIFRELGSREQYKEINGCKEHMMAAVSLGLTPMPFWGVVKTWMGQQKEYPKNQQ</sequence>
<keyword evidence="2" id="KW-0560">Oxidoreductase</keyword>
<dbReference type="EMBL" id="RRYP01013088">
    <property type="protein sequence ID" value="TNV76711.1"/>
    <property type="molecule type" value="Genomic_DNA"/>
</dbReference>
<accession>A0A8J8NK41</accession>
<dbReference type="Gene3D" id="3.40.50.720">
    <property type="entry name" value="NAD(P)-binding Rossmann-like Domain"/>
    <property type="match status" value="1"/>
</dbReference>